<evidence type="ECO:0000256" key="1">
    <source>
        <dbReference type="SAM" id="MobiDB-lite"/>
    </source>
</evidence>
<feature type="region of interest" description="Disordered" evidence="1">
    <location>
        <begin position="83"/>
        <end position="117"/>
    </location>
</feature>
<feature type="compositionally biased region" description="Acidic residues" evidence="1">
    <location>
        <begin position="575"/>
        <end position="584"/>
    </location>
</feature>
<comment type="caution">
    <text evidence="2">The sequence shown here is derived from an EMBL/GenBank/DDBJ whole genome shotgun (WGS) entry which is preliminary data.</text>
</comment>
<feature type="compositionally biased region" description="Polar residues" evidence="1">
    <location>
        <begin position="454"/>
        <end position="517"/>
    </location>
</feature>
<dbReference type="AlphaFoldDB" id="A0A9P5U1J2"/>
<feature type="compositionally biased region" description="Basic and acidic residues" evidence="1">
    <location>
        <begin position="406"/>
        <end position="416"/>
    </location>
</feature>
<protein>
    <submittedName>
        <fullName evidence="2">Uncharacterized protein</fullName>
    </submittedName>
</protein>
<gene>
    <name evidence="2" type="ORF">BDP27DRAFT_291586</name>
</gene>
<feature type="region of interest" description="Disordered" evidence="1">
    <location>
        <begin position="241"/>
        <end position="542"/>
    </location>
</feature>
<dbReference type="OrthoDB" id="3357439at2759"/>
<organism evidence="2 3">
    <name type="scientific">Rhodocollybia butyracea</name>
    <dbReference type="NCBI Taxonomy" id="206335"/>
    <lineage>
        <taxon>Eukaryota</taxon>
        <taxon>Fungi</taxon>
        <taxon>Dikarya</taxon>
        <taxon>Basidiomycota</taxon>
        <taxon>Agaricomycotina</taxon>
        <taxon>Agaricomycetes</taxon>
        <taxon>Agaricomycetidae</taxon>
        <taxon>Agaricales</taxon>
        <taxon>Marasmiineae</taxon>
        <taxon>Omphalotaceae</taxon>
        <taxon>Rhodocollybia</taxon>
    </lineage>
</organism>
<reference evidence="2" key="1">
    <citation type="submission" date="2020-11" db="EMBL/GenBank/DDBJ databases">
        <authorList>
            <consortium name="DOE Joint Genome Institute"/>
            <person name="Ahrendt S."/>
            <person name="Riley R."/>
            <person name="Andreopoulos W."/>
            <person name="Labutti K."/>
            <person name="Pangilinan J."/>
            <person name="Ruiz-Duenas F.J."/>
            <person name="Barrasa J.M."/>
            <person name="Sanchez-Garcia M."/>
            <person name="Camarero S."/>
            <person name="Miyauchi S."/>
            <person name="Serrano A."/>
            <person name="Linde D."/>
            <person name="Babiker R."/>
            <person name="Drula E."/>
            <person name="Ayuso-Fernandez I."/>
            <person name="Pacheco R."/>
            <person name="Padilla G."/>
            <person name="Ferreira P."/>
            <person name="Barriuso J."/>
            <person name="Kellner H."/>
            <person name="Castanera R."/>
            <person name="Alfaro M."/>
            <person name="Ramirez L."/>
            <person name="Pisabarro A.G."/>
            <person name="Kuo A."/>
            <person name="Tritt A."/>
            <person name="Lipzen A."/>
            <person name="He G."/>
            <person name="Yan M."/>
            <person name="Ng V."/>
            <person name="Cullen D."/>
            <person name="Martin F."/>
            <person name="Rosso M.-N."/>
            <person name="Henrissat B."/>
            <person name="Hibbett D."/>
            <person name="Martinez A.T."/>
            <person name="Grigoriev I.V."/>
        </authorList>
    </citation>
    <scope>NUCLEOTIDE SEQUENCE</scope>
    <source>
        <strain evidence="2">AH 40177</strain>
    </source>
</reference>
<sequence>MTLFLFPLSVSTSIRLGTTKAKASDKSTKGKSVINGRSETVEPSEAKAKPKRKKKEEKIIRAPTPVELDAVRDTIQQILTQRDLERSMGFAPKEDRVSSAPARAAKPSSSTSMRSLPKVVSSANILAAAKQRGANRPAPSVDRPAETAPVPTKLSLAHSTASESSDEDGDYSLDNDQTVSKPPLPIPTPNPVEQFANINLEALVRGPRRRLTLDSVLPAAIASNSRKRNPVVLEEEPIVKQLKSGKRALSTRPSGWSDSESDDAGYESATAEEAEPNGHKIPHPSVVNISNDSKTNSTAGLGEHAVPDDQTLIGPSVEEMSEMSTVLSDGVSPTLATEQTLPDSPPTDEHDPIEPILPSPRSHSPIESVLATATPLINNTPTTKTPSKPVTGLRRSNRNPASQPLSKHEVDVRESVVRLTRNRSKQSVQMSVQAASPSPSIPQPSPRRLRSASKPRSTLNKGSVISQESSTPRGNVVESSWTTLKPDLPSSSPAPESTQADELQSFPNDEQPSTTLEASDLAPQQPFSDAAPSGNPLFLASDSQIDFPYSQFQDIADTDTGAEEPMPTVGRLEQDSEEEDEVEETITVKTSRRGSTTYRGLSQITGQNRFFAGFPSQSVVTSTPKNSNEDMYGPMSQAYNDDASDSDSENEKSHIPRSRRAGNKQ</sequence>
<feature type="compositionally biased region" description="Low complexity" evidence="1">
    <location>
        <begin position="380"/>
        <end position="391"/>
    </location>
</feature>
<name>A0A9P5U1J2_9AGAR</name>
<dbReference type="Proteomes" id="UP000772434">
    <property type="component" value="Unassembled WGS sequence"/>
</dbReference>
<feature type="compositionally biased region" description="Polar residues" evidence="1">
    <location>
        <begin position="287"/>
        <end position="299"/>
    </location>
</feature>
<feature type="compositionally biased region" description="Low complexity" evidence="1">
    <location>
        <begin position="98"/>
        <end position="112"/>
    </location>
</feature>
<evidence type="ECO:0000313" key="2">
    <source>
        <dbReference type="EMBL" id="KAF9062449.1"/>
    </source>
</evidence>
<feature type="compositionally biased region" description="Acidic residues" evidence="1">
    <location>
        <begin position="259"/>
        <end position="275"/>
    </location>
</feature>
<evidence type="ECO:0000313" key="3">
    <source>
        <dbReference type="Proteomes" id="UP000772434"/>
    </source>
</evidence>
<feature type="compositionally biased region" description="Polar residues" evidence="1">
    <location>
        <begin position="425"/>
        <end position="435"/>
    </location>
</feature>
<feature type="region of interest" description="Disordered" evidence="1">
    <location>
        <begin position="613"/>
        <end position="665"/>
    </location>
</feature>
<accession>A0A9P5U1J2</accession>
<feature type="compositionally biased region" description="Acidic residues" evidence="1">
    <location>
        <begin position="164"/>
        <end position="173"/>
    </location>
</feature>
<feature type="region of interest" description="Disordered" evidence="1">
    <location>
        <begin position="130"/>
        <end position="186"/>
    </location>
</feature>
<feature type="region of interest" description="Disordered" evidence="1">
    <location>
        <begin position="18"/>
        <end position="58"/>
    </location>
</feature>
<feature type="compositionally biased region" description="Basic residues" evidence="1">
    <location>
        <begin position="655"/>
        <end position="665"/>
    </location>
</feature>
<feature type="compositionally biased region" description="Basic and acidic residues" evidence="1">
    <location>
        <begin position="83"/>
        <end position="97"/>
    </location>
</feature>
<feature type="compositionally biased region" description="Polar residues" evidence="1">
    <location>
        <begin position="587"/>
        <end position="597"/>
    </location>
</feature>
<feature type="region of interest" description="Disordered" evidence="1">
    <location>
        <begin position="558"/>
        <end position="597"/>
    </location>
</feature>
<proteinExistence type="predicted"/>
<feature type="compositionally biased region" description="Polar residues" evidence="1">
    <location>
        <begin position="615"/>
        <end position="626"/>
    </location>
</feature>
<keyword evidence="3" id="KW-1185">Reference proteome</keyword>
<dbReference type="EMBL" id="JADNRY010000172">
    <property type="protein sequence ID" value="KAF9062449.1"/>
    <property type="molecule type" value="Genomic_DNA"/>
</dbReference>